<name>A0AAD9N0Q2_9ANNE</name>
<dbReference type="PANTHER" id="PTHR12258:SF5">
    <property type="entry name" value="BCDNA.GH02250-RELATED"/>
    <property type="match status" value="1"/>
</dbReference>
<dbReference type="PANTHER" id="PTHR12258">
    <property type="entry name" value="JANUS-A/JANUS-B"/>
    <property type="match status" value="1"/>
</dbReference>
<dbReference type="Proteomes" id="UP001208570">
    <property type="component" value="Unassembled WGS sequence"/>
</dbReference>
<evidence type="ECO:0000256" key="4">
    <source>
        <dbReference type="ARBA" id="ARBA00022928"/>
    </source>
</evidence>
<dbReference type="GO" id="GO:0030154">
    <property type="term" value="P:cell differentiation"/>
    <property type="evidence" value="ECO:0007669"/>
    <property type="project" value="UniProtKB-KW"/>
</dbReference>
<dbReference type="GO" id="GO:0007548">
    <property type="term" value="P:sex differentiation"/>
    <property type="evidence" value="ECO:0007669"/>
    <property type="project" value="UniProtKB-KW"/>
</dbReference>
<evidence type="ECO:0000313" key="7">
    <source>
        <dbReference type="Proteomes" id="UP001208570"/>
    </source>
</evidence>
<reference evidence="6" key="1">
    <citation type="journal article" date="2023" name="Mol. Biol. Evol.">
        <title>Third-Generation Sequencing Reveals the Adaptive Role of the Epigenome in Three Deep-Sea Polychaetes.</title>
        <authorList>
            <person name="Perez M."/>
            <person name="Aroh O."/>
            <person name="Sun Y."/>
            <person name="Lan Y."/>
            <person name="Juniper S.K."/>
            <person name="Young C.R."/>
            <person name="Angers B."/>
            <person name="Qian P.Y."/>
        </authorList>
    </citation>
    <scope>NUCLEOTIDE SEQUENCE</scope>
    <source>
        <strain evidence="6">P08H-3</strain>
    </source>
</reference>
<evidence type="ECO:0000256" key="1">
    <source>
        <dbReference type="ARBA" id="ARBA00002508"/>
    </source>
</evidence>
<evidence type="ECO:0008006" key="8">
    <source>
        <dbReference type="Google" id="ProtNLM"/>
    </source>
</evidence>
<feature type="binding site" evidence="5">
    <location>
        <position position="62"/>
    </location>
    <ligand>
        <name>substrate</name>
    </ligand>
</feature>
<evidence type="ECO:0000256" key="3">
    <source>
        <dbReference type="ARBA" id="ARBA00022782"/>
    </source>
</evidence>
<evidence type="ECO:0000313" key="6">
    <source>
        <dbReference type="EMBL" id="KAK2152470.1"/>
    </source>
</evidence>
<proteinExistence type="inferred from homology"/>
<dbReference type="SUPFAM" id="SSF143724">
    <property type="entry name" value="PHP14-like"/>
    <property type="match status" value="1"/>
</dbReference>
<sequence>MAFNFIPHLDLELDRYLPDPCEPDLVSSQSPKRFHTTKRTMSSQAVVDAVPPVEIDEEGRFKYILLKLWAADHKDEEDFKYLIRGDIYEEVYAGVTPLGLDVECVGGGRILHEPDEKKIFVYGYSQGFGKADHSIACDLLRKRFPHYESIDWKDEGY</sequence>
<comment type="caution">
    <text evidence="6">The sequence shown here is derived from an EMBL/GenBank/DDBJ whole genome shotgun (WGS) entry which is preliminary data.</text>
</comment>
<dbReference type="Gene3D" id="3.50.20.20">
    <property type="entry name" value="Janus/Ocnus"/>
    <property type="match status" value="1"/>
</dbReference>
<dbReference type="GO" id="GO:0005829">
    <property type="term" value="C:cytosol"/>
    <property type="evidence" value="ECO:0007669"/>
    <property type="project" value="TreeGrafter"/>
</dbReference>
<keyword evidence="7" id="KW-1185">Reference proteome</keyword>
<protein>
    <recommendedName>
        <fullName evidence="8">14 kDa phosphohistidine phosphatase</fullName>
    </recommendedName>
</protein>
<dbReference type="GO" id="GO:0101006">
    <property type="term" value="F:protein histidine phosphatase activity"/>
    <property type="evidence" value="ECO:0007669"/>
    <property type="project" value="TreeGrafter"/>
</dbReference>
<gene>
    <name evidence="6" type="ORF">LSH36_327g00009</name>
</gene>
<evidence type="ECO:0000256" key="5">
    <source>
        <dbReference type="PIRSR" id="PIRSR607702-2"/>
    </source>
</evidence>
<organism evidence="6 7">
    <name type="scientific">Paralvinella palmiformis</name>
    <dbReference type="NCBI Taxonomy" id="53620"/>
    <lineage>
        <taxon>Eukaryota</taxon>
        <taxon>Metazoa</taxon>
        <taxon>Spiralia</taxon>
        <taxon>Lophotrochozoa</taxon>
        <taxon>Annelida</taxon>
        <taxon>Polychaeta</taxon>
        <taxon>Sedentaria</taxon>
        <taxon>Canalipalpata</taxon>
        <taxon>Terebellida</taxon>
        <taxon>Terebelliformia</taxon>
        <taxon>Alvinellidae</taxon>
        <taxon>Paralvinella</taxon>
    </lineage>
</organism>
<keyword evidence="4" id="KW-0726">Sexual differentiation</keyword>
<evidence type="ECO:0000256" key="2">
    <source>
        <dbReference type="ARBA" id="ARBA00010971"/>
    </source>
</evidence>
<dbReference type="AlphaFoldDB" id="A0AAD9N0Q2"/>
<dbReference type="InterPro" id="IPR007702">
    <property type="entry name" value="Janus"/>
</dbReference>
<accession>A0AAD9N0Q2</accession>
<dbReference type="EMBL" id="JAODUP010000327">
    <property type="protein sequence ID" value="KAK2152470.1"/>
    <property type="molecule type" value="Genomic_DNA"/>
</dbReference>
<dbReference type="InterPro" id="IPR038596">
    <property type="entry name" value="Janus_sf"/>
</dbReference>
<comment type="similarity">
    <text evidence="2">Belongs to the janus family.</text>
</comment>
<comment type="function">
    <text evidence="1">JanA and janB regulate somatic sex differentiation.</text>
</comment>
<keyword evidence="3" id="KW-0221">Differentiation</keyword>
<dbReference type="Pfam" id="PF05005">
    <property type="entry name" value="Ocnus"/>
    <property type="match status" value="1"/>
</dbReference>